<dbReference type="EMBL" id="JAUDFV010000115">
    <property type="protein sequence ID" value="KAL2729742.1"/>
    <property type="molecule type" value="Genomic_DNA"/>
</dbReference>
<accession>A0ABD2BAJ5</accession>
<comment type="caution">
    <text evidence="1">The sequence shown here is derived from an EMBL/GenBank/DDBJ whole genome shotgun (WGS) entry which is preliminary data.</text>
</comment>
<gene>
    <name evidence="1" type="ORF">V1478_005582</name>
</gene>
<sequence>MCTFLLNTSSDVFLISPRFVDCTLKRSTLTGMRLPYLIGKVLLTKGKIESLVELKEFSEKIFFVTVDITNDCILERDFLAKTGLDKQFRKRLQRYEFKIVHKGGNSYGNADAKDNDGTNKFWGIVFEDEQFRNSKNWQQKDETISNILKAKKKGKRSDLGSRRLVRDMYSLHYQERPTRIRKE</sequence>
<reference evidence="1 2" key="1">
    <citation type="journal article" date="2024" name="Ann. Entomol. Soc. Am.">
        <title>Genomic analyses of the southern and eastern yellowjacket wasps (Hymenoptera: Vespidae) reveal evolutionary signatures of social life.</title>
        <authorList>
            <person name="Catto M.A."/>
            <person name="Caine P.B."/>
            <person name="Orr S.E."/>
            <person name="Hunt B.G."/>
            <person name="Goodisman M.A.D."/>
        </authorList>
    </citation>
    <scope>NUCLEOTIDE SEQUENCE [LARGE SCALE GENOMIC DNA]</scope>
    <source>
        <strain evidence="1">233</strain>
        <tissue evidence="1">Head and thorax</tissue>
    </source>
</reference>
<keyword evidence="2" id="KW-1185">Reference proteome</keyword>
<evidence type="ECO:0000313" key="1">
    <source>
        <dbReference type="EMBL" id="KAL2729742.1"/>
    </source>
</evidence>
<protein>
    <submittedName>
        <fullName evidence="1">Uncharacterized protein</fullName>
    </submittedName>
</protein>
<name>A0ABD2BAJ5_VESSQ</name>
<proteinExistence type="predicted"/>
<dbReference type="AlphaFoldDB" id="A0ABD2BAJ5"/>
<evidence type="ECO:0000313" key="2">
    <source>
        <dbReference type="Proteomes" id="UP001607302"/>
    </source>
</evidence>
<dbReference type="Proteomes" id="UP001607302">
    <property type="component" value="Unassembled WGS sequence"/>
</dbReference>
<organism evidence="1 2">
    <name type="scientific">Vespula squamosa</name>
    <name type="common">Southern yellow jacket</name>
    <name type="synonym">Wasp</name>
    <dbReference type="NCBI Taxonomy" id="30214"/>
    <lineage>
        <taxon>Eukaryota</taxon>
        <taxon>Metazoa</taxon>
        <taxon>Ecdysozoa</taxon>
        <taxon>Arthropoda</taxon>
        <taxon>Hexapoda</taxon>
        <taxon>Insecta</taxon>
        <taxon>Pterygota</taxon>
        <taxon>Neoptera</taxon>
        <taxon>Endopterygota</taxon>
        <taxon>Hymenoptera</taxon>
        <taxon>Apocrita</taxon>
        <taxon>Aculeata</taxon>
        <taxon>Vespoidea</taxon>
        <taxon>Vespidae</taxon>
        <taxon>Vespinae</taxon>
        <taxon>Vespula</taxon>
    </lineage>
</organism>